<protein>
    <submittedName>
        <fullName evidence="1">Uncharacterized protein</fullName>
    </submittedName>
</protein>
<evidence type="ECO:0000313" key="1">
    <source>
        <dbReference type="EMBL" id="KAK3577344.1"/>
    </source>
</evidence>
<reference evidence="1" key="1">
    <citation type="journal article" date="2021" name="Genome Biol. Evol.">
        <title>A High-Quality Reference Genome for a Parasitic Bivalve with Doubly Uniparental Inheritance (Bivalvia: Unionida).</title>
        <authorList>
            <person name="Smith C.H."/>
        </authorList>
    </citation>
    <scope>NUCLEOTIDE SEQUENCE</scope>
    <source>
        <strain evidence="1">CHS0354</strain>
    </source>
</reference>
<reference evidence="1" key="2">
    <citation type="journal article" date="2021" name="Genome Biol. Evol.">
        <title>Developing a high-quality reference genome for a parasitic bivalve with doubly uniparental inheritance (Bivalvia: Unionida).</title>
        <authorList>
            <person name="Smith C.H."/>
        </authorList>
    </citation>
    <scope>NUCLEOTIDE SEQUENCE</scope>
    <source>
        <strain evidence="1">CHS0354</strain>
        <tissue evidence="1">Mantle</tissue>
    </source>
</reference>
<comment type="caution">
    <text evidence="1">The sequence shown here is derived from an EMBL/GenBank/DDBJ whole genome shotgun (WGS) entry which is preliminary data.</text>
</comment>
<evidence type="ECO:0000313" key="2">
    <source>
        <dbReference type="Proteomes" id="UP001195483"/>
    </source>
</evidence>
<organism evidence="1 2">
    <name type="scientific">Potamilus streckersoni</name>
    <dbReference type="NCBI Taxonomy" id="2493646"/>
    <lineage>
        <taxon>Eukaryota</taxon>
        <taxon>Metazoa</taxon>
        <taxon>Spiralia</taxon>
        <taxon>Lophotrochozoa</taxon>
        <taxon>Mollusca</taxon>
        <taxon>Bivalvia</taxon>
        <taxon>Autobranchia</taxon>
        <taxon>Heteroconchia</taxon>
        <taxon>Palaeoheterodonta</taxon>
        <taxon>Unionida</taxon>
        <taxon>Unionoidea</taxon>
        <taxon>Unionidae</taxon>
        <taxon>Ambleminae</taxon>
        <taxon>Lampsilini</taxon>
        <taxon>Potamilus</taxon>
    </lineage>
</organism>
<sequence length="92" mass="10758">MRILRVETPADKTEIIQKIYELRQSPRYSDEHYATVKLDMGDLAVTNDARKSNTGLRMSFEADSNELQNCNVKIVYKTFKQKYQRRLGTTEP</sequence>
<keyword evidence="2" id="KW-1185">Reference proteome</keyword>
<name>A0AAE0RPT0_9BIVA</name>
<dbReference type="AlphaFoldDB" id="A0AAE0RPT0"/>
<reference evidence="1" key="3">
    <citation type="submission" date="2023-05" db="EMBL/GenBank/DDBJ databases">
        <authorList>
            <person name="Smith C.H."/>
        </authorList>
    </citation>
    <scope>NUCLEOTIDE SEQUENCE</scope>
    <source>
        <strain evidence="1">CHS0354</strain>
        <tissue evidence="1">Mantle</tissue>
    </source>
</reference>
<gene>
    <name evidence="1" type="ORF">CHS0354_008441</name>
</gene>
<dbReference type="EMBL" id="JAEAOA010000557">
    <property type="protein sequence ID" value="KAK3577344.1"/>
    <property type="molecule type" value="Genomic_DNA"/>
</dbReference>
<dbReference type="Proteomes" id="UP001195483">
    <property type="component" value="Unassembled WGS sequence"/>
</dbReference>
<accession>A0AAE0RPT0</accession>
<proteinExistence type="predicted"/>